<evidence type="ECO:0000256" key="1">
    <source>
        <dbReference type="SAM" id="Phobius"/>
    </source>
</evidence>
<proteinExistence type="predicted"/>
<feature type="transmembrane region" description="Helical" evidence="1">
    <location>
        <begin position="138"/>
        <end position="166"/>
    </location>
</feature>
<feature type="transmembrane region" description="Helical" evidence="1">
    <location>
        <begin position="335"/>
        <end position="351"/>
    </location>
</feature>
<evidence type="ECO:0000313" key="3">
    <source>
        <dbReference type="Proteomes" id="UP001208689"/>
    </source>
</evidence>
<name>A0ABY6HM39_9ARCH</name>
<keyword evidence="3" id="KW-1185">Reference proteome</keyword>
<feature type="transmembrane region" description="Helical" evidence="1">
    <location>
        <begin position="178"/>
        <end position="201"/>
    </location>
</feature>
<reference evidence="2" key="1">
    <citation type="submission" date="2022-09" db="EMBL/GenBank/DDBJ databases">
        <title>Actin cytoskeleton and complex cell architecture in an #Asgard archaeon.</title>
        <authorList>
            <person name="Ponce Toledo R.I."/>
            <person name="Schleper C."/>
            <person name="Rodrigues Oliveira T."/>
            <person name="Wollweber F."/>
            <person name="Xu J."/>
            <person name="Rittmann S."/>
            <person name="Klingl A."/>
            <person name="Pilhofer M."/>
        </authorList>
    </citation>
    <scope>NUCLEOTIDE SEQUENCE</scope>
    <source>
        <strain evidence="2">B-35</strain>
    </source>
</reference>
<evidence type="ECO:0008006" key="4">
    <source>
        <dbReference type="Google" id="ProtNLM"/>
    </source>
</evidence>
<evidence type="ECO:0000313" key="2">
    <source>
        <dbReference type="EMBL" id="UYP44373.1"/>
    </source>
</evidence>
<organism evidence="2 3">
    <name type="scientific">Candidatus Lokiarchaeum ossiferum</name>
    <dbReference type="NCBI Taxonomy" id="2951803"/>
    <lineage>
        <taxon>Archaea</taxon>
        <taxon>Promethearchaeati</taxon>
        <taxon>Promethearchaeota</taxon>
        <taxon>Promethearchaeia</taxon>
        <taxon>Promethearchaeales</taxon>
        <taxon>Promethearchaeaceae</taxon>
        <taxon>Candidatus Lokiarchaeum</taxon>
    </lineage>
</organism>
<keyword evidence="1" id="KW-1133">Transmembrane helix</keyword>
<feature type="transmembrane region" description="Helical" evidence="1">
    <location>
        <begin position="287"/>
        <end position="304"/>
    </location>
</feature>
<keyword evidence="1" id="KW-0472">Membrane</keyword>
<keyword evidence="1" id="KW-0812">Transmembrane</keyword>
<feature type="transmembrane region" description="Helical" evidence="1">
    <location>
        <begin position="311"/>
        <end position="329"/>
    </location>
</feature>
<gene>
    <name evidence="2" type="ORF">NEF87_000658</name>
</gene>
<dbReference type="EMBL" id="CP104013">
    <property type="protein sequence ID" value="UYP44373.1"/>
    <property type="molecule type" value="Genomic_DNA"/>
</dbReference>
<protein>
    <recommendedName>
        <fullName evidence="4">DUF2029 domain-containing protein</fullName>
    </recommendedName>
</protein>
<sequence>MRKDYFLIGLGVRLLMLLIFIYVNEDEVYNDASEIIYQALQELLGGRNPYSKSEYFLAWGNSQFSQPFNYGPVTLLVYLPAMLIPIWYNNLWIGMAIMINVYSFLIGEYVSKIGSCDRKCQKNAQISHIEKDPRENQLLYYGGIFFWIIPVGTTCITVFIYAPILLTVLAFDKLKNPILSSLCITLAAMSYQLIYLFVPIYAVYHMKKGLKDFGFFILGALPAIFIGLIFIFWPSGGFIESLFTYSSNMPYNKCPSCGNDFDAWSVFSIPRILFNISGRSIQIGPEARLFMFFILGVICVVYLFTKRFDSYEEWFLIKYFILSVILFTLTTNYGQSHYLIFLFIPLLYYFQMKKPDFHKQYPIGAGMWSWEDFDKYYSKYHKVAL</sequence>
<feature type="transmembrane region" description="Helical" evidence="1">
    <location>
        <begin position="5"/>
        <end position="23"/>
    </location>
</feature>
<dbReference type="Proteomes" id="UP001208689">
    <property type="component" value="Chromosome"/>
</dbReference>
<feature type="transmembrane region" description="Helical" evidence="1">
    <location>
        <begin position="213"/>
        <end position="233"/>
    </location>
</feature>
<accession>A0ABY6HM39</accession>